<dbReference type="GO" id="GO:0008270">
    <property type="term" value="F:zinc ion binding"/>
    <property type="evidence" value="ECO:0007669"/>
    <property type="project" value="UniProtKB-KW"/>
</dbReference>
<dbReference type="EMBL" id="LRGB01003121">
    <property type="protein sequence ID" value="KZS04590.1"/>
    <property type="molecule type" value="Genomic_DNA"/>
</dbReference>
<protein>
    <submittedName>
        <fullName evidence="1">Uncharacterized protein</fullName>
    </submittedName>
</protein>
<organism evidence="1 2">
    <name type="scientific">Daphnia magna</name>
    <dbReference type="NCBI Taxonomy" id="35525"/>
    <lineage>
        <taxon>Eukaryota</taxon>
        <taxon>Metazoa</taxon>
        <taxon>Ecdysozoa</taxon>
        <taxon>Arthropoda</taxon>
        <taxon>Crustacea</taxon>
        <taxon>Branchiopoda</taxon>
        <taxon>Diplostraca</taxon>
        <taxon>Cladocera</taxon>
        <taxon>Anomopoda</taxon>
        <taxon>Daphniidae</taxon>
        <taxon>Daphnia</taxon>
    </lineage>
</organism>
<dbReference type="PROSITE" id="PS50089">
    <property type="entry name" value="ZF_RING_2"/>
    <property type="match status" value="1"/>
</dbReference>
<proteinExistence type="predicted"/>
<dbReference type="AlphaFoldDB" id="A0A164LZW4"/>
<dbReference type="STRING" id="35525.A0A164LZW4"/>
<dbReference type="InterPro" id="IPR042496">
    <property type="entry name" value="CGRF1"/>
</dbReference>
<sequence>MQMLHIAFQLTYLAVASNFGSIFTVLICCSAMILLIRQFRLHEFELAATSVVEVKQPAQEQFLAKVNLPFSLEIGKFDSSGLDSHHLTLYSTSYFPCLFVVCRQMSADKVKVLVNEPWQKFIEIFTTEEKILPNMQIYAKEDVHLSKPFLIQCPISQLPRLTYAFVTFHIRTDVECIRDEEPAAIITILHIPDRYCNAPATTLCQYLKFKGGRVLNLKPLYSQEKNESTDEDDSMRRFLKEGNVSCIICWNLPTTHVLLPCRHACLCANCFKRVENCPICRSRVISFFVI</sequence>
<dbReference type="InterPro" id="IPR013083">
    <property type="entry name" value="Znf_RING/FYVE/PHD"/>
</dbReference>
<dbReference type="PANTHER" id="PTHR15379">
    <property type="entry name" value="CELL GROWTH REGULATOR WITH RING FINGER DOMAIN PROTEIN 1"/>
    <property type="match status" value="1"/>
</dbReference>
<dbReference type="GO" id="GO:0030308">
    <property type="term" value="P:negative regulation of cell growth"/>
    <property type="evidence" value="ECO:0007669"/>
    <property type="project" value="TreeGrafter"/>
</dbReference>
<dbReference type="OrthoDB" id="10251219at2759"/>
<dbReference type="PANTHER" id="PTHR15379:SF2">
    <property type="entry name" value="CELL GROWTH REGULATOR WITH RING FINGER DOMAIN PROTEIN 1"/>
    <property type="match status" value="1"/>
</dbReference>
<comment type="caution">
    <text evidence="1">The sequence shown here is derived from an EMBL/GenBank/DDBJ whole genome shotgun (WGS) entry which is preliminary data.</text>
</comment>
<evidence type="ECO:0000313" key="1">
    <source>
        <dbReference type="EMBL" id="KZS04590.1"/>
    </source>
</evidence>
<dbReference type="Proteomes" id="UP000076858">
    <property type="component" value="Unassembled WGS sequence"/>
</dbReference>
<dbReference type="SUPFAM" id="SSF57850">
    <property type="entry name" value="RING/U-box"/>
    <property type="match status" value="1"/>
</dbReference>
<reference evidence="1 2" key="1">
    <citation type="submission" date="2016-03" db="EMBL/GenBank/DDBJ databases">
        <title>EvidentialGene: Evidence-directed Construction of Genes on Genomes.</title>
        <authorList>
            <person name="Gilbert D.G."/>
            <person name="Choi J.-H."/>
            <person name="Mockaitis K."/>
            <person name="Colbourne J."/>
            <person name="Pfrender M."/>
        </authorList>
    </citation>
    <scope>NUCLEOTIDE SEQUENCE [LARGE SCALE GENOMIC DNA]</scope>
    <source>
        <strain evidence="1 2">Xinb3</strain>
        <tissue evidence="1">Complete organism</tissue>
    </source>
</reference>
<evidence type="ECO:0000313" key="2">
    <source>
        <dbReference type="Proteomes" id="UP000076858"/>
    </source>
</evidence>
<name>A0A164LZW4_9CRUS</name>
<accession>A0A164LZW4</accession>
<dbReference type="InterPro" id="IPR001841">
    <property type="entry name" value="Znf_RING"/>
</dbReference>
<keyword evidence="2" id="KW-1185">Reference proteome</keyword>
<gene>
    <name evidence="1" type="ORF">APZ42_032438</name>
</gene>
<dbReference type="Gene3D" id="3.30.40.10">
    <property type="entry name" value="Zinc/RING finger domain, C3HC4 (zinc finger)"/>
    <property type="match status" value="1"/>
</dbReference>
<dbReference type="Pfam" id="PF13920">
    <property type="entry name" value="zf-C3HC4_3"/>
    <property type="match status" value="1"/>
</dbReference>